<proteinExistence type="predicted"/>
<reference evidence="1" key="1">
    <citation type="submission" date="2021-11" db="EMBL/GenBank/DDBJ databases">
        <title>Australian commercial rhizobial inoculants.</title>
        <authorList>
            <person name="Kohlmeier M.G."/>
            <person name="O'Hara G.W."/>
            <person name="Colombi E."/>
            <person name="Ramsay J.P."/>
            <person name="Terpolilli J."/>
        </authorList>
    </citation>
    <scope>NUCLEOTIDE SEQUENCE</scope>
    <source>
        <strain evidence="1">CC829</strain>
    </source>
</reference>
<sequence>MWALCWQIDCRSERRGCSAAIARDRHEAGALKRQHALPVRQIRAHALHARERAPLGPAQHPKQVGDIDHIKVFATVGAAERWFEENDPEGVAFEYDVIE</sequence>
<accession>A0ABY3QBB9</accession>
<dbReference type="Proteomes" id="UP001430990">
    <property type="component" value="Chromosome"/>
</dbReference>
<name>A0ABY3QBB9_9BRAD</name>
<keyword evidence="2" id="KW-1185">Reference proteome</keyword>
<gene>
    <name evidence="1" type="ORF">BjapCC829_24375</name>
</gene>
<dbReference type="EMBL" id="CP088100">
    <property type="protein sequence ID" value="UFW83115.1"/>
    <property type="molecule type" value="Genomic_DNA"/>
</dbReference>
<evidence type="ECO:0000313" key="1">
    <source>
        <dbReference type="EMBL" id="UFW83115.1"/>
    </source>
</evidence>
<evidence type="ECO:0000313" key="2">
    <source>
        <dbReference type="Proteomes" id="UP001430990"/>
    </source>
</evidence>
<protein>
    <submittedName>
        <fullName evidence="1">Uncharacterized protein</fullName>
    </submittedName>
</protein>
<dbReference type="RefSeq" id="WP_063983202.1">
    <property type="nucleotide sequence ID" value="NZ_CP088100.1"/>
</dbReference>
<organism evidence="1 2">
    <name type="scientific">Bradyrhizobium barranii</name>
    <dbReference type="NCBI Taxonomy" id="2992140"/>
    <lineage>
        <taxon>Bacteria</taxon>
        <taxon>Pseudomonadati</taxon>
        <taxon>Pseudomonadota</taxon>
        <taxon>Alphaproteobacteria</taxon>
        <taxon>Hyphomicrobiales</taxon>
        <taxon>Nitrobacteraceae</taxon>
        <taxon>Bradyrhizobium</taxon>
    </lineage>
</organism>